<sequence>MCRHKKWHIMGDESFDVTTILGHIWAIRNFNHLACKWFKKTELKATYQGLVFPVGEVSSWQCPNYLKVVKPPLMVKPQSGRPKNKDRVRSQGEEPVPVKCGRCGNPGHTRKSCRETLPKKKAKVYAKASSQQPQEQVYSQQAQPQFYSLQAPLRDYSQRNEASAHEEQFVSQQAQRAVYSQQSMASSQEAHPYSQQFGREFSEAVNLGDP</sequence>
<feature type="compositionally biased region" description="Basic and acidic residues" evidence="2">
    <location>
        <begin position="83"/>
        <end position="92"/>
    </location>
</feature>
<feature type="compositionally biased region" description="Polar residues" evidence="2">
    <location>
        <begin position="169"/>
        <end position="197"/>
    </location>
</feature>
<dbReference type="AlphaFoldDB" id="A0A2U1MWM1"/>
<keyword evidence="1" id="KW-0862">Zinc</keyword>
<dbReference type="GO" id="GO:0008270">
    <property type="term" value="F:zinc ion binding"/>
    <property type="evidence" value="ECO:0007669"/>
    <property type="project" value="UniProtKB-KW"/>
</dbReference>
<comment type="caution">
    <text evidence="4">The sequence shown here is derived from an EMBL/GenBank/DDBJ whole genome shotgun (WGS) entry which is preliminary data.</text>
</comment>
<gene>
    <name evidence="4" type="ORF">CTI12_AA332450</name>
</gene>
<feature type="compositionally biased region" description="Basic and acidic residues" evidence="2">
    <location>
        <begin position="157"/>
        <end position="168"/>
    </location>
</feature>
<organism evidence="4 5">
    <name type="scientific">Artemisia annua</name>
    <name type="common">Sweet wormwood</name>
    <dbReference type="NCBI Taxonomy" id="35608"/>
    <lineage>
        <taxon>Eukaryota</taxon>
        <taxon>Viridiplantae</taxon>
        <taxon>Streptophyta</taxon>
        <taxon>Embryophyta</taxon>
        <taxon>Tracheophyta</taxon>
        <taxon>Spermatophyta</taxon>
        <taxon>Magnoliopsida</taxon>
        <taxon>eudicotyledons</taxon>
        <taxon>Gunneridae</taxon>
        <taxon>Pentapetalae</taxon>
        <taxon>asterids</taxon>
        <taxon>campanulids</taxon>
        <taxon>Asterales</taxon>
        <taxon>Asteraceae</taxon>
        <taxon>Asteroideae</taxon>
        <taxon>Anthemideae</taxon>
        <taxon>Artemisiinae</taxon>
        <taxon>Artemisia</taxon>
    </lineage>
</organism>
<feature type="domain" description="CCHC-type" evidence="3">
    <location>
        <begin position="99"/>
        <end position="115"/>
    </location>
</feature>
<feature type="region of interest" description="Disordered" evidence="2">
    <location>
        <begin position="157"/>
        <end position="210"/>
    </location>
</feature>
<evidence type="ECO:0000256" key="2">
    <source>
        <dbReference type="SAM" id="MobiDB-lite"/>
    </source>
</evidence>
<keyword evidence="5" id="KW-1185">Reference proteome</keyword>
<evidence type="ECO:0000313" key="4">
    <source>
        <dbReference type="EMBL" id="PWA65663.1"/>
    </source>
</evidence>
<evidence type="ECO:0000256" key="1">
    <source>
        <dbReference type="PROSITE-ProRule" id="PRU00047"/>
    </source>
</evidence>
<dbReference type="EMBL" id="PKPP01004177">
    <property type="protein sequence ID" value="PWA65663.1"/>
    <property type="molecule type" value="Genomic_DNA"/>
</dbReference>
<name>A0A2U1MWM1_ARTAN</name>
<keyword evidence="1" id="KW-0479">Metal-binding</keyword>
<dbReference type="Proteomes" id="UP000245207">
    <property type="component" value="Unassembled WGS sequence"/>
</dbReference>
<dbReference type="OrthoDB" id="1164070at2759"/>
<dbReference type="InterPro" id="IPR001878">
    <property type="entry name" value="Znf_CCHC"/>
</dbReference>
<protein>
    <recommendedName>
        <fullName evidence="3">CCHC-type domain-containing protein</fullName>
    </recommendedName>
</protein>
<proteinExistence type="predicted"/>
<feature type="region of interest" description="Disordered" evidence="2">
    <location>
        <begin position="75"/>
        <end position="97"/>
    </location>
</feature>
<accession>A0A2U1MWM1</accession>
<dbReference type="GO" id="GO:0003676">
    <property type="term" value="F:nucleic acid binding"/>
    <property type="evidence" value="ECO:0007669"/>
    <property type="project" value="InterPro"/>
</dbReference>
<evidence type="ECO:0000313" key="5">
    <source>
        <dbReference type="Proteomes" id="UP000245207"/>
    </source>
</evidence>
<dbReference type="PROSITE" id="PS50158">
    <property type="entry name" value="ZF_CCHC"/>
    <property type="match status" value="1"/>
</dbReference>
<reference evidence="4 5" key="1">
    <citation type="journal article" date="2018" name="Mol. Plant">
        <title>The genome of Artemisia annua provides insight into the evolution of Asteraceae family and artemisinin biosynthesis.</title>
        <authorList>
            <person name="Shen Q."/>
            <person name="Zhang L."/>
            <person name="Liao Z."/>
            <person name="Wang S."/>
            <person name="Yan T."/>
            <person name="Shi P."/>
            <person name="Liu M."/>
            <person name="Fu X."/>
            <person name="Pan Q."/>
            <person name="Wang Y."/>
            <person name="Lv Z."/>
            <person name="Lu X."/>
            <person name="Zhang F."/>
            <person name="Jiang W."/>
            <person name="Ma Y."/>
            <person name="Chen M."/>
            <person name="Hao X."/>
            <person name="Li L."/>
            <person name="Tang Y."/>
            <person name="Lv G."/>
            <person name="Zhou Y."/>
            <person name="Sun X."/>
            <person name="Brodelius P.E."/>
            <person name="Rose J.K.C."/>
            <person name="Tang K."/>
        </authorList>
    </citation>
    <scope>NUCLEOTIDE SEQUENCE [LARGE SCALE GENOMIC DNA]</scope>
    <source>
        <strain evidence="5">cv. Huhao1</strain>
        <tissue evidence="4">Leaf</tissue>
    </source>
</reference>
<keyword evidence="1" id="KW-0863">Zinc-finger</keyword>
<evidence type="ECO:0000259" key="3">
    <source>
        <dbReference type="PROSITE" id="PS50158"/>
    </source>
</evidence>